<organism evidence="1 2">
    <name type="scientific">Bacteroides clarus</name>
    <dbReference type="NCBI Taxonomy" id="626929"/>
    <lineage>
        <taxon>Bacteria</taxon>
        <taxon>Pseudomonadati</taxon>
        <taxon>Bacteroidota</taxon>
        <taxon>Bacteroidia</taxon>
        <taxon>Bacteroidales</taxon>
        <taxon>Bacteroidaceae</taxon>
        <taxon>Bacteroides</taxon>
    </lineage>
</organism>
<dbReference type="Pfam" id="PF19570">
    <property type="entry name" value="DUF6088"/>
    <property type="match status" value="1"/>
</dbReference>
<dbReference type="AlphaFoldDB" id="A0A1Y4K0S8"/>
<reference evidence="2" key="1">
    <citation type="submission" date="2017-04" db="EMBL/GenBank/DDBJ databases">
        <title>Function of individual gut microbiota members based on whole genome sequencing of pure cultures obtained from chicken caecum.</title>
        <authorList>
            <person name="Medvecky M."/>
            <person name="Cejkova D."/>
            <person name="Polansky O."/>
            <person name="Karasova D."/>
            <person name="Kubasova T."/>
            <person name="Cizek A."/>
            <person name="Rychlik I."/>
        </authorList>
    </citation>
    <scope>NUCLEOTIDE SEQUENCE [LARGE SCALE GENOMIC DNA]</scope>
    <source>
        <strain evidence="2">An189</strain>
    </source>
</reference>
<gene>
    <name evidence="1" type="ORF">B5F24_03410</name>
</gene>
<comment type="caution">
    <text evidence="1">The sequence shown here is derived from an EMBL/GenBank/DDBJ whole genome shotgun (WGS) entry which is preliminary data.</text>
</comment>
<dbReference type="EMBL" id="NFKE01000002">
    <property type="protein sequence ID" value="OUP35901.1"/>
    <property type="molecule type" value="Genomic_DNA"/>
</dbReference>
<evidence type="ECO:0008006" key="3">
    <source>
        <dbReference type="Google" id="ProtNLM"/>
    </source>
</evidence>
<name>A0A1Y4K0S8_9BACE</name>
<evidence type="ECO:0000313" key="2">
    <source>
        <dbReference type="Proteomes" id="UP000196587"/>
    </source>
</evidence>
<accession>A0A1Y4K0S8</accession>
<evidence type="ECO:0000313" key="1">
    <source>
        <dbReference type="EMBL" id="OUP35901.1"/>
    </source>
</evidence>
<dbReference type="InterPro" id="IPR045738">
    <property type="entry name" value="DUF6088"/>
</dbReference>
<protein>
    <recommendedName>
        <fullName evidence="3">Type IV toxin-antitoxin system AbiEi family antitoxin domain-containing protein</fullName>
    </recommendedName>
</protein>
<dbReference type="RefSeq" id="WP_087412149.1">
    <property type="nucleotide sequence ID" value="NZ_CALIXP010000067.1"/>
</dbReference>
<proteinExistence type="predicted"/>
<dbReference type="Proteomes" id="UP000196587">
    <property type="component" value="Unassembled WGS sequence"/>
</dbReference>
<sequence>MASIEDSILTAIKAKGRGSIFFPSDFTSYGEGKAVGKSLERLTAKGDIIRLARGIYSYPEIDTVLGLGILMPSIEQIAETIARRDKARIVPTGIYAMNKLGISTQVPMNVVYLTDGAPRKVSLGNGRSIQFKYTTPKNLSFTNPLAMLVTFALKEVGKDNVTDDIAKQIKNVLQKEQKENVLADEALMPAWIRTFTRQAYE</sequence>